<accession>A0A0R2BHD4</accession>
<name>A0A0R2BHD4_9LACO</name>
<dbReference type="RefSeq" id="WP_056959070.1">
    <property type="nucleotide sequence ID" value="NZ_AYYN01000082.1"/>
</dbReference>
<evidence type="ECO:0000313" key="1">
    <source>
        <dbReference type="EMBL" id="KRM74963.1"/>
    </source>
</evidence>
<proteinExistence type="predicted"/>
<gene>
    <name evidence="1" type="ORF">FC48_GL000256</name>
</gene>
<dbReference type="EMBL" id="AYYN01000082">
    <property type="protein sequence ID" value="KRM74963.1"/>
    <property type="molecule type" value="Genomic_DNA"/>
</dbReference>
<sequence>MGFFDGIKKFANEMVDDEICPLGENAQRRELKNRIAKQLKQKKIPNASTKKIEHKKIDNLREVFNVDYRDLLFFVDTTMMRNNGTLGIGAIDEWVFWKFNDEQRLAMPLNDLLLGYTSDDKLVLVKFENEQLMFNSLPIGDKAEMFEAVITALNKEQNAVMAYQNMLEPLVERDLTINDAFRVDLLKVLSPAQHVRLEKLLIEKAITENDPTFWSYAVHQLSSHDSDKFETFRGKILEHTVSLLQEDLPKEKINEYLDIVNEFDIDGKYTTLKLECMLNLDRVTEAKMLAYKELPEAEREEFLTKQEQKEKELRLKIEQAIDKGEDIFEDNPQYVYTYLTGGLLPAEYAVTVGQSVEYVDGIISKMEHGTQIINRYQFTLNELAAKNHRFNYFAEINHEELPTEGSWAKINKFILGYDTIELQRKIDYGIAKVDEVKSYVRQYEEVRLEDEQLAEDQRKWREQMNKALKENYTTFYMKMLDPVKAEYIHKKLMIIYLGDELEGNDIEDLDRYVAKVSAKNDDLLNELVKDKYAKSPLVRGEFERAEDFDKRVADRIEELKNEFQGRLSLEENHLDNKISKLDAADKLATREMQQLMSDDRVAKLNVLLFMDQLKNIKIKQYDPDEFKFKYIYGNGQKGFLEVPIEVAPKFRDNFKPEKCSDVAVILDEDNAGKPLAVTKYRFMDEEYYFRVCYM</sequence>
<dbReference type="AlphaFoldDB" id="A0A0R2BHD4"/>
<reference evidence="1 2" key="1">
    <citation type="journal article" date="2015" name="Genome Announc.">
        <title>Expanding the biotechnology potential of lactobacilli through comparative genomics of 213 strains and associated genera.</title>
        <authorList>
            <person name="Sun Z."/>
            <person name="Harris H.M."/>
            <person name="McCann A."/>
            <person name="Guo C."/>
            <person name="Argimon S."/>
            <person name="Zhang W."/>
            <person name="Yang X."/>
            <person name="Jeffery I.B."/>
            <person name="Cooney J.C."/>
            <person name="Kagawa T.F."/>
            <person name="Liu W."/>
            <person name="Song Y."/>
            <person name="Salvetti E."/>
            <person name="Wrobel A."/>
            <person name="Rasinkangas P."/>
            <person name="Parkhill J."/>
            <person name="Rea M.C."/>
            <person name="O'Sullivan O."/>
            <person name="Ritari J."/>
            <person name="Douillard F.P."/>
            <person name="Paul Ross R."/>
            <person name="Yang R."/>
            <person name="Briner A.E."/>
            <person name="Felis G.E."/>
            <person name="de Vos W.M."/>
            <person name="Barrangou R."/>
            <person name="Klaenhammer T.R."/>
            <person name="Caufield P.W."/>
            <person name="Cui Y."/>
            <person name="Zhang H."/>
            <person name="O'Toole P.W."/>
        </authorList>
    </citation>
    <scope>NUCLEOTIDE SEQUENCE [LARGE SCALE GENOMIC DNA]</scope>
    <source>
        <strain evidence="1 2">DSM 20452</strain>
    </source>
</reference>
<organism evidence="1 2">
    <name type="scientific">Ligilactobacillus murinus DSM 20452 = NBRC 14221</name>
    <dbReference type="NCBI Taxonomy" id="1423772"/>
    <lineage>
        <taxon>Bacteria</taxon>
        <taxon>Bacillati</taxon>
        <taxon>Bacillota</taxon>
        <taxon>Bacilli</taxon>
        <taxon>Lactobacillales</taxon>
        <taxon>Lactobacillaceae</taxon>
        <taxon>Ligilactobacillus</taxon>
    </lineage>
</organism>
<comment type="caution">
    <text evidence="1">The sequence shown here is derived from an EMBL/GenBank/DDBJ whole genome shotgun (WGS) entry which is preliminary data.</text>
</comment>
<protein>
    <submittedName>
        <fullName evidence="1">Uncharacterized protein</fullName>
    </submittedName>
</protein>
<evidence type="ECO:0000313" key="2">
    <source>
        <dbReference type="Proteomes" id="UP000051612"/>
    </source>
</evidence>
<dbReference type="PATRIC" id="fig|1423772.3.peg.281"/>
<dbReference type="Proteomes" id="UP000051612">
    <property type="component" value="Unassembled WGS sequence"/>
</dbReference>